<dbReference type="NCBIfam" id="TIGR00408">
    <property type="entry name" value="proS_fam_I"/>
    <property type="match status" value="1"/>
</dbReference>
<dbReference type="SUPFAM" id="SSF55681">
    <property type="entry name" value="Class II aaRS and biotin synthetases"/>
    <property type="match status" value="1"/>
</dbReference>
<dbReference type="InterPro" id="IPR033721">
    <property type="entry name" value="ProRS_core_arch_euk"/>
</dbReference>
<dbReference type="SUPFAM" id="SSF64586">
    <property type="entry name" value="C-terminal domain of ProRS"/>
    <property type="match status" value="1"/>
</dbReference>
<dbReference type="SMART" id="SM00946">
    <property type="entry name" value="ProRS-C_1"/>
    <property type="match status" value="1"/>
</dbReference>
<dbReference type="AlphaFoldDB" id="A0AAW1PXZ9"/>
<dbReference type="GO" id="GO:0005524">
    <property type="term" value="F:ATP binding"/>
    <property type="evidence" value="ECO:0007669"/>
    <property type="project" value="UniProtKB-KW"/>
</dbReference>
<dbReference type="InterPro" id="IPR002316">
    <property type="entry name" value="Pro-tRNA-ligase_IIa"/>
</dbReference>
<evidence type="ECO:0000256" key="7">
    <source>
        <dbReference type="ARBA" id="ARBA00047671"/>
    </source>
</evidence>
<dbReference type="CDD" id="cd00778">
    <property type="entry name" value="ProRS_core_arch_euk"/>
    <property type="match status" value="1"/>
</dbReference>
<feature type="compositionally biased region" description="Low complexity" evidence="8">
    <location>
        <begin position="76"/>
        <end position="104"/>
    </location>
</feature>
<dbReference type="SUPFAM" id="SSF52954">
    <property type="entry name" value="Class II aaRS ABD-related"/>
    <property type="match status" value="1"/>
</dbReference>
<proteinExistence type="inferred from homology"/>
<dbReference type="Proteomes" id="UP001489004">
    <property type="component" value="Unassembled WGS sequence"/>
</dbReference>
<evidence type="ECO:0000256" key="5">
    <source>
        <dbReference type="ARBA" id="ARBA00023146"/>
    </source>
</evidence>
<dbReference type="PANTHER" id="PTHR43382">
    <property type="entry name" value="PROLYL-TRNA SYNTHETASE"/>
    <property type="match status" value="1"/>
</dbReference>
<accession>A0AAW1PXZ9</accession>
<dbReference type="InterPro" id="IPR004499">
    <property type="entry name" value="Pro-tRNA-ligase_IIa_arc-type"/>
</dbReference>
<dbReference type="InterPro" id="IPR045864">
    <property type="entry name" value="aa-tRNA-synth_II/BPL/LPL"/>
</dbReference>
<evidence type="ECO:0000313" key="11">
    <source>
        <dbReference type="Proteomes" id="UP001489004"/>
    </source>
</evidence>
<dbReference type="Pfam" id="PF03129">
    <property type="entry name" value="HGTP_anticodon"/>
    <property type="match status" value="1"/>
</dbReference>
<evidence type="ECO:0000256" key="4">
    <source>
        <dbReference type="ARBA" id="ARBA00022840"/>
    </source>
</evidence>
<dbReference type="CDD" id="cd00862">
    <property type="entry name" value="ProRS_anticodon_zinc"/>
    <property type="match status" value="1"/>
</dbReference>
<dbReference type="EMBL" id="JALJOR010000007">
    <property type="protein sequence ID" value="KAK9814281.1"/>
    <property type="molecule type" value="Genomic_DNA"/>
</dbReference>
<dbReference type="Pfam" id="PF00587">
    <property type="entry name" value="tRNA-synt_2b"/>
    <property type="match status" value="1"/>
</dbReference>
<evidence type="ECO:0000256" key="1">
    <source>
        <dbReference type="ARBA" id="ARBA00012831"/>
    </source>
</evidence>
<evidence type="ECO:0000256" key="6">
    <source>
        <dbReference type="ARBA" id="ARBA00029731"/>
    </source>
</evidence>
<dbReference type="InterPro" id="IPR006195">
    <property type="entry name" value="aa-tRNA-synth_II"/>
</dbReference>
<dbReference type="PRINTS" id="PR01046">
    <property type="entry name" value="TRNASYNTHPRO"/>
</dbReference>
<dbReference type="Gene3D" id="3.40.50.800">
    <property type="entry name" value="Anticodon-binding domain"/>
    <property type="match status" value="1"/>
</dbReference>
<sequence length="582" mass="64355">MLLEQSNLSGIRAVTAWRQAVSGCAHRARPSCPTARFVHQIRQPCQPSTSWGLSQPRCHLRTATCAASSLEAATEQQPQQKAQKNPQRQQQKGGKQQQQQQASQLTPRSQDYSRWYLDVVRLAELADYGPVRGTMVIRPHGYALWESVQQHLDAAFKATGHQNAYFPQLIPMSFLEKEADHVEGFAPELAVVTTAGGKELEEALVVRPTSETIVNHMFAQWIKSYRDLPLLLNQWANVHRWELRTRPFLRTTEFLWQEGHTAHATAEEAEAEALQMVNIYRDFAVSIACMPVIAGRKSRLETFAGADVTYTIEAMMGDGKALQAGTSHNLGQNFSKAFGTEFLDETGELRNPYQTSWGMSTRMLGGIIMTHGDDAGLRLPPIMAPIQVVIVPILKKGADQKAILAAVSSLEAAAKAAGIRVKLDARLEKSPGSKFNQYELLGVPIRVEVGPRDVEQNSCVTARRDRPGKAGKEFGVPMEPEAFVAHIQGLLKEIQSALLEEATAFRDANIVDVSTYEELKAAVDANKWARGPWAGGDADEKKVKEETQATLRCYPFEQPETVGPCFYSGQQASEVAIFAKAY</sequence>
<evidence type="ECO:0000259" key="9">
    <source>
        <dbReference type="PROSITE" id="PS50862"/>
    </source>
</evidence>
<evidence type="ECO:0000256" key="3">
    <source>
        <dbReference type="ARBA" id="ARBA00022741"/>
    </source>
</evidence>
<dbReference type="InterPro" id="IPR017449">
    <property type="entry name" value="Pro-tRNA_synth_II"/>
</dbReference>
<dbReference type="InterPro" id="IPR036621">
    <property type="entry name" value="Anticodon-bd_dom_sf"/>
</dbReference>
<evidence type="ECO:0000256" key="2">
    <source>
        <dbReference type="ARBA" id="ARBA00022598"/>
    </source>
</evidence>
<dbReference type="GO" id="GO:0006433">
    <property type="term" value="P:prolyl-tRNA aminoacylation"/>
    <property type="evidence" value="ECO:0007669"/>
    <property type="project" value="InterPro"/>
</dbReference>
<dbReference type="InterPro" id="IPR016061">
    <property type="entry name" value="Pro-tRNA_ligase_II_C"/>
</dbReference>
<dbReference type="GO" id="GO:0005737">
    <property type="term" value="C:cytoplasm"/>
    <property type="evidence" value="ECO:0007669"/>
    <property type="project" value="InterPro"/>
</dbReference>
<keyword evidence="2" id="KW-0436">Ligase</keyword>
<keyword evidence="4" id="KW-0067">ATP-binding</keyword>
<comment type="caution">
    <text evidence="10">The sequence shown here is derived from an EMBL/GenBank/DDBJ whole genome shotgun (WGS) entry which is preliminary data.</text>
</comment>
<evidence type="ECO:0000313" key="10">
    <source>
        <dbReference type="EMBL" id="KAK9814281.1"/>
    </source>
</evidence>
<feature type="region of interest" description="Disordered" evidence="8">
    <location>
        <begin position="71"/>
        <end position="107"/>
    </location>
</feature>
<dbReference type="Gene3D" id="3.30.110.30">
    <property type="entry name" value="C-terminal domain of ProRS"/>
    <property type="match status" value="1"/>
</dbReference>
<dbReference type="GO" id="GO:0017101">
    <property type="term" value="C:aminoacyl-tRNA synthetase multienzyme complex"/>
    <property type="evidence" value="ECO:0007669"/>
    <property type="project" value="TreeGrafter"/>
</dbReference>
<dbReference type="GO" id="GO:0004827">
    <property type="term" value="F:proline-tRNA ligase activity"/>
    <property type="evidence" value="ECO:0007669"/>
    <property type="project" value="UniProtKB-EC"/>
</dbReference>
<dbReference type="FunFam" id="3.30.930.10:FF:000023">
    <property type="entry name" value="Proline--tRNA ligase"/>
    <property type="match status" value="1"/>
</dbReference>
<protein>
    <recommendedName>
        <fullName evidence="1">proline--tRNA ligase</fullName>
        <ecNumber evidence="1">6.1.1.15</ecNumber>
    </recommendedName>
    <alternativeName>
        <fullName evidence="6">Prolyl-tRNA synthetase</fullName>
    </alternativeName>
</protein>
<reference evidence="10 11" key="1">
    <citation type="journal article" date="2024" name="Nat. Commun.">
        <title>Phylogenomics reveals the evolutionary origins of lichenization in chlorophyte algae.</title>
        <authorList>
            <person name="Puginier C."/>
            <person name="Libourel C."/>
            <person name="Otte J."/>
            <person name="Skaloud P."/>
            <person name="Haon M."/>
            <person name="Grisel S."/>
            <person name="Petersen M."/>
            <person name="Berrin J.G."/>
            <person name="Delaux P.M."/>
            <person name="Dal Grande F."/>
            <person name="Keller J."/>
        </authorList>
    </citation>
    <scope>NUCLEOTIDE SEQUENCE [LARGE SCALE GENOMIC DNA]</scope>
    <source>
        <strain evidence="10 11">SAG 2043</strain>
    </source>
</reference>
<organism evidence="10 11">
    <name type="scientific">[Myrmecia] bisecta</name>
    <dbReference type="NCBI Taxonomy" id="41462"/>
    <lineage>
        <taxon>Eukaryota</taxon>
        <taxon>Viridiplantae</taxon>
        <taxon>Chlorophyta</taxon>
        <taxon>core chlorophytes</taxon>
        <taxon>Trebouxiophyceae</taxon>
        <taxon>Trebouxiales</taxon>
        <taxon>Trebouxiaceae</taxon>
        <taxon>Myrmecia</taxon>
    </lineage>
</organism>
<dbReference type="InterPro" id="IPR004154">
    <property type="entry name" value="Anticodon-bd"/>
</dbReference>
<evidence type="ECO:0000256" key="8">
    <source>
        <dbReference type="SAM" id="MobiDB-lite"/>
    </source>
</evidence>
<comment type="catalytic activity">
    <reaction evidence="7">
        <text>tRNA(Pro) + L-proline + ATP = L-prolyl-tRNA(Pro) + AMP + diphosphate</text>
        <dbReference type="Rhea" id="RHEA:14305"/>
        <dbReference type="Rhea" id="RHEA-COMP:9700"/>
        <dbReference type="Rhea" id="RHEA-COMP:9702"/>
        <dbReference type="ChEBI" id="CHEBI:30616"/>
        <dbReference type="ChEBI" id="CHEBI:33019"/>
        <dbReference type="ChEBI" id="CHEBI:60039"/>
        <dbReference type="ChEBI" id="CHEBI:78442"/>
        <dbReference type="ChEBI" id="CHEBI:78532"/>
        <dbReference type="ChEBI" id="CHEBI:456215"/>
        <dbReference type="EC" id="6.1.1.15"/>
    </reaction>
</comment>
<keyword evidence="3" id="KW-0547">Nucleotide-binding</keyword>
<feature type="domain" description="Aminoacyl-transfer RNA synthetases class-II family profile" evidence="9">
    <location>
        <begin position="132"/>
        <end position="380"/>
    </location>
</feature>
<dbReference type="HAMAP" id="MF_01571">
    <property type="entry name" value="Pro_tRNA_synth_type3"/>
    <property type="match status" value="1"/>
</dbReference>
<dbReference type="InterPro" id="IPR002314">
    <property type="entry name" value="aa-tRNA-synt_IIb"/>
</dbReference>
<name>A0AAW1PXZ9_9CHLO</name>
<keyword evidence="5" id="KW-0030">Aminoacyl-tRNA synthetase</keyword>
<gene>
    <name evidence="10" type="ORF">WJX72_003344</name>
</gene>
<dbReference type="EC" id="6.1.1.15" evidence="1"/>
<dbReference type="PANTHER" id="PTHR43382:SF3">
    <property type="entry name" value="PROLINE--TRNA LIGASE, CHLOROPLASTIC_MITOCHONDRIAL"/>
    <property type="match status" value="1"/>
</dbReference>
<dbReference type="Pfam" id="PF09180">
    <property type="entry name" value="ProRS-C_1"/>
    <property type="match status" value="1"/>
</dbReference>
<dbReference type="PROSITE" id="PS50862">
    <property type="entry name" value="AA_TRNA_LIGASE_II"/>
    <property type="match status" value="1"/>
</dbReference>
<dbReference type="Gene3D" id="3.30.930.10">
    <property type="entry name" value="Bira Bifunctional Protein, Domain 2"/>
    <property type="match status" value="1"/>
</dbReference>
<keyword evidence="11" id="KW-1185">Reference proteome</keyword>